<organism evidence="2 3">
    <name type="scientific">Salinicoccus hispanicus</name>
    <dbReference type="NCBI Taxonomy" id="157225"/>
    <lineage>
        <taxon>Bacteria</taxon>
        <taxon>Bacillati</taxon>
        <taxon>Bacillota</taxon>
        <taxon>Bacilli</taxon>
        <taxon>Bacillales</taxon>
        <taxon>Staphylococcaceae</taxon>
        <taxon>Salinicoccus</taxon>
    </lineage>
</organism>
<name>A0A6N8U7S8_9STAP</name>
<feature type="transmembrane region" description="Helical" evidence="1">
    <location>
        <begin position="154"/>
        <end position="173"/>
    </location>
</feature>
<dbReference type="Proteomes" id="UP000436284">
    <property type="component" value="Unassembled WGS sequence"/>
</dbReference>
<accession>A0A6N8U7S8</accession>
<feature type="transmembrane region" description="Helical" evidence="1">
    <location>
        <begin position="43"/>
        <end position="61"/>
    </location>
</feature>
<feature type="transmembrane region" description="Helical" evidence="1">
    <location>
        <begin position="102"/>
        <end position="121"/>
    </location>
</feature>
<feature type="transmembrane region" description="Helical" evidence="1">
    <location>
        <begin position="73"/>
        <end position="95"/>
    </location>
</feature>
<proteinExistence type="predicted"/>
<comment type="caution">
    <text evidence="2">The sequence shown here is derived from an EMBL/GenBank/DDBJ whole genome shotgun (WGS) entry which is preliminary data.</text>
</comment>
<dbReference type="OrthoDB" id="2427847at2"/>
<evidence type="ECO:0000313" key="2">
    <source>
        <dbReference type="EMBL" id="MXQ51709.1"/>
    </source>
</evidence>
<keyword evidence="1" id="KW-0472">Membrane</keyword>
<keyword evidence="3" id="KW-1185">Reference proteome</keyword>
<keyword evidence="1" id="KW-0812">Transmembrane</keyword>
<feature type="transmembrane region" description="Helical" evidence="1">
    <location>
        <begin position="12"/>
        <end position="31"/>
    </location>
</feature>
<keyword evidence="1" id="KW-1133">Transmembrane helix</keyword>
<evidence type="ECO:0000256" key="1">
    <source>
        <dbReference type="SAM" id="Phobius"/>
    </source>
</evidence>
<dbReference type="EMBL" id="WUUK01000004">
    <property type="protein sequence ID" value="MXQ51709.1"/>
    <property type="molecule type" value="Genomic_DNA"/>
</dbReference>
<gene>
    <name evidence="2" type="ORF">GQ671_10585</name>
</gene>
<feature type="transmembrane region" description="Helical" evidence="1">
    <location>
        <begin position="127"/>
        <end position="149"/>
    </location>
</feature>
<feature type="transmembrane region" description="Helical" evidence="1">
    <location>
        <begin position="179"/>
        <end position="198"/>
    </location>
</feature>
<protein>
    <submittedName>
        <fullName evidence="2">Uncharacterized protein</fullName>
    </submittedName>
</protein>
<dbReference type="RefSeq" id="WP_160656795.1">
    <property type="nucleotide sequence ID" value="NZ_JBHRWU010000001.1"/>
</dbReference>
<dbReference type="AlphaFoldDB" id="A0A6N8U7S8"/>
<evidence type="ECO:0000313" key="3">
    <source>
        <dbReference type="Proteomes" id="UP000436284"/>
    </source>
</evidence>
<reference evidence="2 3" key="1">
    <citation type="submission" date="2019-12" db="EMBL/GenBank/DDBJ databases">
        <title>Salinicoccus cyprini sp. nov., isolated from gastro-intestinal tract of mirror carp, Cyprinus carpio var. specularis, collected from Gobind Sagar Reservoir, Himachal Pradesh, India.</title>
        <authorList>
            <person name="Talwar C."/>
            <person name="Singh A.K."/>
            <person name="Lal R."/>
            <person name="Negi R.K."/>
        </authorList>
    </citation>
    <scope>NUCLEOTIDE SEQUENCE [LARGE SCALE GENOMIC DNA]</scope>
    <source>
        <strain evidence="2 3">J-82</strain>
    </source>
</reference>
<sequence>MFETFTLGGLAIPSIYMAILLSLVVTYLMLWDSEEKRTLFSRWVNALIILFLIYKITYLFFNWNAFTDNPFGVFYYDGGAQGLLIALMAAFLYLFYQSKGLFYVEAYCIFAVSFLTFQGILEFRTLMQWHYIALAIITLAVLVSIYFIWRRFRVIFILSITIFLMHLIARFFIYSGPEFVGISIIQWWIILSLVYSVLTTVKDAESE</sequence>